<evidence type="ECO:0000313" key="1">
    <source>
        <dbReference type="EMBL" id="KAJ7630868.1"/>
    </source>
</evidence>
<gene>
    <name evidence="1" type="ORF">FB45DRAFT_1028051</name>
</gene>
<organism evidence="1 2">
    <name type="scientific">Roridomyces roridus</name>
    <dbReference type="NCBI Taxonomy" id="1738132"/>
    <lineage>
        <taxon>Eukaryota</taxon>
        <taxon>Fungi</taxon>
        <taxon>Dikarya</taxon>
        <taxon>Basidiomycota</taxon>
        <taxon>Agaricomycotina</taxon>
        <taxon>Agaricomycetes</taxon>
        <taxon>Agaricomycetidae</taxon>
        <taxon>Agaricales</taxon>
        <taxon>Marasmiineae</taxon>
        <taxon>Mycenaceae</taxon>
        <taxon>Roridomyces</taxon>
    </lineage>
</organism>
<dbReference type="AlphaFoldDB" id="A0AAD7FNT9"/>
<evidence type="ECO:0000313" key="2">
    <source>
        <dbReference type="Proteomes" id="UP001221142"/>
    </source>
</evidence>
<proteinExistence type="predicted"/>
<dbReference type="Proteomes" id="UP001221142">
    <property type="component" value="Unassembled WGS sequence"/>
</dbReference>
<dbReference type="SUPFAM" id="SSF52047">
    <property type="entry name" value="RNI-like"/>
    <property type="match status" value="1"/>
</dbReference>
<keyword evidence="2" id="KW-1185">Reference proteome</keyword>
<dbReference type="EMBL" id="JARKIF010000009">
    <property type="protein sequence ID" value="KAJ7630868.1"/>
    <property type="molecule type" value="Genomic_DNA"/>
</dbReference>
<comment type="caution">
    <text evidence="1">The sequence shown here is derived from an EMBL/GenBank/DDBJ whole genome shotgun (WGS) entry which is preliminary data.</text>
</comment>
<dbReference type="InterPro" id="IPR032675">
    <property type="entry name" value="LRR_dom_sf"/>
</dbReference>
<reference evidence="1" key="1">
    <citation type="submission" date="2023-03" db="EMBL/GenBank/DDBJ databases">
        <title>Massive genome expansion in bonnet fungi (Mycena s.s.) driven by repeated elements and novel gene families across ecological guilds.</title>
        <authorList>
            <consortium name="Lawrence Berkeley National Laboratory"/>
            <person name="Harder C.B."/>
            <person name="Miyauchi S."/>
            <person name="Viragh M."/>
            <person name="Kuo A."/>
            <person name="Thoen E."/>
            <person name="Andreopoulos B."/>
            <person name="Lu D."/>
            <person name="Skrede I."/>
            <person name="Drula E."/>
            <person name="Henrissat B."/>
            <person name="Morin E."/>
            <person name="Kohler A."/>
            <person name="Barry K."/>
            <person name="LaButti K."/>
            <person name="Morin E."/>
            <person name="Salamov A."/>
            <person name="Lipzen A."/>
            <person name="Mereny Z."/>
            <person name="Hegedus B."/>
            <person name="Baldrian P."/>
            <person name="Stursova M."/>
            <person name="Weitz H."/>
            <person name="Taylor A."/>
            <person name="Grigoriev I.V."/>
            <person name="Nagy L.G."/>
            <person name="Martin F."/>
            <person name="Kauserud H."/>
        </authorList>
    </citation>
    <scope>NUCLEOTIDE SEQUENCE</scope>
    <source>
        <strain evidence="1">9284</strain>
    </source>
</reference>
<name>A0AAD7FNT9_9AGAR</name>
<dbReference type="Gene3D" id="3.80.10.10">
    <property type="entry name" value="Ribonuclease Inhibitor"/>
    <property type="match status" value="1"/>
</dbReference>
<accession>A0AAD7FNT9</accession>
<sequence>MRQLKRKLDIAVAGVQAQESVLRRLVLTCPSVASFVPVPVDESAQFWSDIAKHISDQGKMTLDVLFVLQMTPVSELTLKGQLAVNYTPDPNFSLLLPSISSLTRLQTLVIDRYNLQDLDLNCLRSLICLRQLSCNETNMSFATLTLHGSLEHLLCAYTLLNDHAVPVLLLFRKLSYVSLVGTDITEGGFKVLAAGCARGINLFRQQRELPDLPDVPPLVPSPDLPENPPPSPTLYGCNLFMSEVPSPSPPPANNQDSKLSYEQDNAPGAKCRHVSCVAWRQDTPDCLIRLVDTSADIDSDIHLCRAAYSTLRRKSAPEVPDLIQPSADPSPEGSCWYQVLNVNCNTTTEWYTVYENSVIIAGIAGLRDHFWCYSCEREAPVTYQERLQFLQAWLQVPPPTPSAAPRAFKHD</sequence>
<protein>
    <submittedName>
        <fullName evidence="1">Uncharacterized protein</fullName>
    </submittedName>
</protein>